<feature type="transmembrane region" description="Helical" evidence="1">
    <location>
        <begin position="48"/>
        <end position="71"/>
    </location>
</feature>
<accession>M1CEG5</accession>
<dbReference type="SUPFAM" id="SSF52047">
    <property type="entry name" value="RNI-like"/>
    <property type="match status" value="1"/>
</dbReference>
<organism evidence="3 4">
    <name type="scientific">Solanum tuberosum</name>
    <name type="common">Potato</name>
    <dbReference type="NCBI Taxonomy" id="4113"/>
    <lineage>
        <taxon>Eukaryota</taxon>
        <taxon>Viridiplantae</taxon>
        <taxon>Streptophyta</taxon>
        <taxon>Embryophyta</taxon>
        <taxon>Tracheophyta</taxon>
        <taxon>Spermatophyta</taxon>
        <taxon>Magnoliopsida</taxon>
        <taxon>eudicotyledons</taxon>
        <taxon>Gunneridae</taxon>
        <taxon>Pentapetalae</taxon>
        <taxon>asterids</taxon>
        <taxon>lamiids</taxon>
        <taxon>Solanales</taxon>
        <taxon>Solanaceae</taxon>
        <taxon>Solanoideae</taxon>
        <taxon>Solaneae</taxon>
        <taxon>Solanum</taxon>
    </lineage>
</organism>
<protein>
    <recommendedName>
        <fullName evidence="2">F-box/LRR-repeat protein 15/At3g58940/PEG3-like LRR domain-containing protein</fullName>
    </recommendedName>
</protein>
<name>M1CEG5_SOLTU</name>
<keyword evidence="1" id="KW-0812">Transmembrane</keyword>
<keyword evidence="1" id="KW-1133">Transmembrane helix</keyword>
<evidence type="ECO:0000259" key="2">
    <source>
        <dbReference type="Pfam" id="PF24758"/>
    </source>
</evidence>
<evidence type="ECO:0000313" key="3">
    <source>
        <dbReference type="EnsemblPlants" id="PGSC0003DMT400065703"/>
    </source>
</evidence>
<dbReference type="Proteomes" id="UP000011115">
    <property type="component" value="Unassembled WGS sequence"/>
</dbReference>
<feature type="domain" description="F-box/LRR-repeat protein 15/At3g58940/PEG3-like LRR" evidence="2">
    <location>
        <begin position="15"/>
        <end position="57"/>
    </location>
</feature>
<dbReference type="InterPro" id="IPR055411">
    <property type="entry name" value="LRR_FXL15/At3g58940/PEG3-like"/>
</dbReference>
<dbReference type="EnsemblPlants" id="PGSC0003DMT400065703">
    <property type="protein sequence ID" value="PGSC0003DMT400065703"/>
    <property type="gene ID" value="PGSC0003DMG400025563"/>
</dbReference>
<evidence type="ECO:0000313" key="4">
    <source>
        <dbReference type="Proteomes" id="UP000011115"/>
    </source>
</evidence>
<dbReference type="Pfam" id="PF24758">
    <property type="entry name" value="LRR_At5g56370"/>
    <property type="match status" value="1"/>
</dbReference>
<dbReference type="HOGENOM" id="CLU_2175506_0_0_1"/>
<keyword evidence="4" id="KW-1185">Reference proteome</keyword>
<reference evidence="4" key="1">
    <citation type="journal article" date="2011" name="Nature">
        <title>Genome sequence and analysis of the tuber crop potato.</title>
        <authorList>
            <consortium name="The Potato Genome Sequencing Consortium"/>
        </authorList>
    </citation>
    <scope>NUCLEOTIDE SEQUENCE [LARGE SCALE GENOMIC DNA]</scope>
    <source>
        <strain evidence="4">cv. DM1-3 516 R44</strain>
    </source>
</reference>
<evidence type="ECO:0000256" key="1">
    <source>
        <dbReference type="SAM" id="Phobius"/>
    </source>
</evidence>
<dbReference type="AlphaFoldDB" id="M1CEG5"/>
<keyword evidence="1" id="KW-0472">Membrane</keyword>
<sequence>MNHCRILKQKALLSEDKIKCSNLKKLTLCSVTVTESALDSLISCCSQIVTISFQYCIGFIFSTLQSIYIGWINIPDYLVYLSKVLQANAGFLYIMVIYGMKRSTLTYGDL</sequence>
<dbReference type="Gramene" id="PGSC0003DMT400065703">
    <property type="protein sequence ID" value="PGSC0003DMT400065703"/>
    <property type="gene ID" value="PGSC0003DMG400025563"/>
</dbReference>
<reference evidence="3" key="2">
    <citation type="submission" date="2015-06" db="UniProtKB">
        <authorList>
            <consortium name="EnsemblPlants"/>
        </authorList>
    </citation>
    <scope>IDENTIFICATION</scope>
    <source>
        <strain evidence="3">DM1-3 516 R44</strain>
    </source>
</reference>
<feature type="transmembrane region" description="Helical" evidence="1">
    <location>
        <begin position="77"/>
        <end position="98"/>
    </location>
</feature>
<proteinExistence type="predicted"/>